<proteinExistence type="predicted"/>
<evidence type="ECO:0000256" key="1">
    <source>
        <dbReference type="ARBA" id="ARBA00022801"/>
    </source>
</evidence>
<dbReference type="PANTHER" id="PTHR43674">
    <property type="entry name" value="NITRILASE C965.09-RELATED"/>
    <property type="match status" value="1"/>
</dbReference>
<protein>
    <submittedName>
        <fullName evidence="3">Putative amidohydrolase</fullName>
        <ecNumber evidence="3">3.5.1.53</ecNumber>
    </submittedName>
</protein>
<dbReference type="InterPro" id="IPR050345">
    <property type="entry name" value="Aliph_Amidase/BUP"/>
</dbReference>
<dbReference type="SUPFAM" id="SSF56317">
    <property type="entry name" value="Carbon-nitrogen hydrolase"/>
    <property type="match status" value="1"/>
</dbReference>
<dbReference type="EC" id="3.5.1.53" evidence="3"/>
<dbReference type="InterPro" id="IPR003010">
    <property type="entry name" value="C-N_Hydrolase"/>
</dbReference>
<organism evidence="3 4">
    <name type="scientific">Dehalogenimonas alkenigignens</name>
    <dbReference type="NCBI Taxonomy" id="1217799"/>
    <lineage>
        <taxon>Bacteria</taxon>
        <taxon>Bacillati</taxon>
        <taxon>Chloroflexota</taxon>
        <taxon>Dehalococcoidia</taxon>
        <taxon>Dehalococcoidales</taxon>
        <taxon>Dehalococcoidaceae</taxon>
        <taxon>Dehalogenimonas</taxon>
    </lineage>
</organism>
<dbReference type="EMBL" id="LFDV01000002">
    <property type="protein sequence ID" value="KTB48394.1"/>
    <property type="molecule type" value="Genomic_DNA"/>
</dbReference>
<keyword evidence="1 3" id="KW-0378">Hydrolase</keyword>
<dbReference type="Proteomes" id="UP000053947">
    <property type="component" value="Unassembled WGS sequence"/>
</dbReference>
<evidence type="ECO:0000313" key="4">
    <source>
        <dbReference type="Proteomes" id="UP000053947"/>
    </source>
</evidence>
<accession>A0A0W0GIK1</accession>
<gene>
    <name evidence="3" type="ORF">DEALK_12400</name>
</gene>
<dbReference type="PROSITE" id="PS50263">
    <property type="entry name" value="CN_HYDROLASE"/>
    <property type="match status" value="1"/>
</dbReference>
<name>A0A0W0GIK1_9CHLR</name>
<dbReference type="RefSeq" id="WP_065128830.1">
    <property type="nucleotide sequence ID" value="NZ_KQ758903.1"/>
</dbReference>
<dbReference type="STRING" id="1217799.DEALK_12400"/>
<reference evidence="3 4" key="1">
    <citation type="submission" date="2015-06" db="EMBL/GenBank/DDBJ databases">
        <title>Genome sequence of the organohalide-respiring Dehalogenimonas alkenigignens type strain (IP3-3T).</title>
        <authorList>
            <person name="Key T.A."/>
            <person name="Richmond D.P."/>
            <person name="Bowman K.S."/>
            <person name="Cho Y.-J."/>
            <person name="Chun J."/>
            <person name="da Costa M.S."/>
            <person name="Rainey F.A."/>
            <person name="Moe W.M."/>
        </authorList>
    </citation>
    <scope>NUCLEOTIDE SEQUENCE [LARGE SCALE GENOMIC DNA]</scope>
    <source>
        <strain evidence="3 4">IP3-3</strain>
    </source>
</reference>
<dbReference type="Gene3D" id="3.60.110.10">
    <property type="entry name" value="Carbon-nitrogen hydrolase"/>
    <property type="match status" value="1"/>
</dbReference>
<dbReference type="PANTHER" id="PTHR43674:SF16">
    <property type="entry name" value="CARBON-NITROGEN FAMILY, PUTATIVE (AFU_ORTHOLOGUE AFUA_5G02350)-RELATED"/>
    <property type="match status" value="1"/>
</dbReference>
<dbReference type="GO" id="GO:0050126">
    <property type="term" value="F:N-carbamoylputrescine amidase activity"/>
    <property type="evidence" value="ECO:0007669"/>
    <property type="project" value="UniProtKB-EC"/>
</dbReference>
<comment type="caution">
    <text evidence="3">The sequence shown here is derived from an EMBL/GenBank/DDBJ whole genome shotgun (WGS) entry which is preliminary data.</text>
</comment>
<dbReference type="AlphaFoldDB" id="A0A0W0GIK1"/>
<keyword evidence="4" id="KW-1185">Reference proteome</keyword>
<sequence>MPVLRVALLHLDPRPGKLEANRALIERSVRRAAALGADFIVTPELAESGYHFEDYIGTGWIGEESKAWIDHMSAVASDLGVTLLLSTAERDQATGHLHNTVFALTGAGKTAGRYRKVNIHESHTTESWARKGETADIIVLPQFKLGVMICADSWPPHIARELAEKGAELIISPANWGETPCPPESCWEKRSLETGLPVWVCNRTGTEHALNFEDAASVVVVGGKRLLNHCGPDSVILLFDWDLEKKTPLQTEFEVVPVT</sequence>
<dbReference type="CDD" id="cd07197">
    <property type="entry name" value="nitrilase"/>
    <property type="match status" value="1"/>
</dbReference>
<feature type="domain" description="CN hydrolase" evidence="2">
    <location>
        <begin position="4"/>
        <end position="259"/>
    </location>
</feature>
<dbReference type="InterPro" id="IPR036526">
    <property type="entry name" value="C-N_Hydrolase_sf"/>
</dbReference>
<evidence type="ECO:0000259" key="2">
    <source>
        <dbReference type="PROSITE" id="PS50263"/>
    </source>
</evidence>
<dbReference type="Pfam" id="PF00795">
    <property type="entry name" value="CN_hydrolase"/>
    <property type="match status" value="1"/>
</dbReference>
<evidence type="ECO:0000313" key="3">
    <source>
        <dbReference type="EMBL" id="KTB48394.1"/>
    </source>
</evidence>